<feature type="region of interest" description="Disordered" evidence="1">
    <location>
        <begin position="240"/>
        <end position="268"/>
    </location>
</feature>
<proteinExistence type="predicted"/>
<feature type="compositionally biased region" description="Basic and acidic residues" evidence="1">
    <location>
        <begin position="361"/>
        <end position="430"/>
    </location>
</feature>
<feature type="region of interest" description="Disordered" evidence="1">
    <location>
        <begin position="114"/>
        <end position="157"/>
    </location>
</feature>
<protein>
    <submittedName>
        <fullName evidence="3">Uncharacterized protein</fullName>
    </submittedName>
</protein>
<evidence type="ECO:0000313" key="4">
    <source>
        <dbReference type="Proteomes" id="UP001178507"/>
    </source>
</evidence>
<feature type="compositionally biased region" description="Basic and acidic residues" evidence="1">
    <location>
        <begin position="489"/>
        <end position="510"/>
    </location>
</feature>
<dbReference type="AlphaFoldDB" id="A0AA36MSI1"/>
<keyword evidence="4" id="KW-1185">Reference proteome</keyword>
<dbReference type="EMBL" id="CAUJNA010000469">
    <property type="protein sequence ID" value="CAJ1377522.1"/>
    <property type="molecule type" value="Genomic_DNA"/>
</dbReference>
<feature type="signal peptide" evidence="2">
    <location>
        <begin position="1"/>
        <end position="16"/>
    </location>
</feature>
<feature type="region of interest" description="Disordered" evidence="1">
    <location>
        <begin position="291"/>
        <end position="313"/>
    </location>
</feature>
<evidence type="ECO:0000256" key="1">
    <source>
        <dbReference type="SAM" id="MobiDB-lite"/>
    </source>
</evidence>
<evidence type="ECO:0000313" key="3">
    <source>
        <dbReference type="EMBL" id="CAJ1377522.1"/>
    </source>
</evidence>
<organism evidence="3 4">
    <name type="scientific">Effrenium voratum</name>
    <dbReference type="NCBI Taxonomy" id="2562239"/>
    <lineage>
        <taxon>Eukaryota</taxon>
        <taxon>Sar</taxon>
        <taxon>Alveolata</taxon>
        <taxon>Dinophyceae</taxon>
        <taxon>Suessiales</taxon>
        <taxon>Symbiodiniaceae</taxon>
        <taxon>Effrenium</taxon>
    </lineage>
</organism>
<feature type="region of interest" description="Disordered" evidence="1">
    <location>
        <begin position="326"/>
        <end position="430"/>
    </location>
</feature>
<keyword evidence="2" id="KW-0732">Signal</keyword>
<comment type="caution">
    <text evidence="3">The sequence shown here is derived from an EMBL/GenBank/DDBJ whole genome shotgun (WGS) entry which is preliminary data.</text>
</comment>
<gene>
    <name evidence="3" type="ORF">EVOR1521_LOCUS6299</name>
</gene>
<feature type="compositionally biased region" description="Polar residues" evidence="1">
    <location>
        <begin position="347"/>
        <end position="357"/>
    </location>
</feature>
<feature type="region of interest" description="Disordered" evidence="1">
    <location>
        <begin position="70"/>
        <end position="101"/>
    </location>
</feature>
<evidence type="ECO:0000256" key="2">
    <source>
        <dbReference type="SAM" id="SignalP"/>
    </source>
</evidence>
<name>A0AA36MSI1_9DINO</name>
<feature type="compositionally biased region" description="Basic and acidic residues" evidence="1">
    <location>
        <begin position="125"/>
        <end position="153"/>
    </location>
</feature>
<accession>A0AA36MSI1</accession>
<feature type="chain" id="PRO_5041274802" evidence="2">
    <location>
        <begin position="17"/>
        <end position="516"/>
    </location>
</feature>
<feature type="region of interest" description="Disordered" evidence="1">
    <location>
        <begin position="489"/>
        <end position="516"/>
    </location>
</feature>
<dbReference type="Proteomes" id="UP001178507">
    <property type="component" value="Unassembled WGS sequence"/>
</dbReference>
<sequence length="516" mass="58177">MGAMKLLPVLFAVAAAAPNEVGLSLAKASGTSASSLEAKAEVARMTGELMVKQKQLAAAKLRVEQLTSQERSFSVRAESLSEQESRMEEKANMNGGATSHQAILAKAEAQAQQQKMLKGQAEAKSLQEEIKGKSELLKSSEEQLRRVKRKEEDYSNGARLAVSKSNKLERDLNEARIELEKEKASLTEQTEKAEVAEADRDSTRRILEKEEAENAAESEWLAAHRGHLKSISETNISTAQQEFESAKQMLKDARRKTKEQAAADAEALNTQRGLFHTWQAASAEALRQAETQLEAAKKEQQQASQSASHLRSTAADAFAVERMAKAQEGLKPLSSKLERDEERLRQQQHQNQESFQAISKKRSELETEALKEKSALKSESELEVREMERVKKDAQEVWQQDRAKETDMERTINKMRSDQDHEKHQVVETDSKLKVAKRRLQKAQLKLEMAEKEAAQEQLDYEKMMYEANSKAEEKAQKEVEKLQKEFQEVHADKSSKITELNHKLDDLKKAKLRGA</sequence>
<reference evidence="3" key="1">
    <citation type="submission" date="2023-08" db="EMBL/GenBank/DDBJ databases">
        <authorList>
            <person name="Chen Y."/>
            <person name="Shah S."/>
            <person name="Dougan E. K."/>
            <person name="Thang M."/>
            <person name="Chan C."/>
        </authorList>
    </citation>
    <scope>NUCLEOTIDE SEQUENCE</scope>
</reference>
<feature type="compositionally biased region" description="Basic and acidic residues" evidence="1">
    <location>
        <begin position="336"/>
        <end position="345"/>
    </location>
</feature>
<feature type="region of interest" description="Disordered" evidence="1">
    <location>
        <begin position="180"/>
        <end position="203"/>
    </location>
</feature>